<keyword evidence="16" id="KW-1185">Reference proteome</keyword>
<evidence type="ECO:0000259" key="13">
    <source>
        <dbReference type="Pfam" id="PF00593"/>
    </source>
</evidence>
<dbReference type="Proteomes" id="UP000033200">
    <property type="component" value="Plasmid STP1"/>
</dbReference>
<evidence type="ECO:0000256" key="5">
    <source>
        <dbReference type="ARBA" id="ARBA00022692"/>
    </source>
</evidence>
<keyword evidence="4 10" id="KW-1134">Transmembrane beta strand</keyword>
<sequence length="706" mass="76697">MYRVCAYLLSTSALAAWPATVDAQSSQSATEAGETAAGQDDRHDIIVTGVHDEEGQAKIVSNGALGAKPLLDTPFSLSVVDAEDILRRQVTNIGQLFADDPSVSSSAPAASTNWWGTQIRGIGVRNYYVDDVPMALHWGGDFALEPIQSVTALKGLTGFMYGFGSPGGVISYRTKRPTPAPLLTTEIGYRTAGIGYARLDAGGPLTRDGAFGYRLNLAGEKGDAYNRAGVNRLVGALALDYRLAADLHWYATASYEDSTLRHEPFGVYWSRYSDTALPRVSYDYDKLNIANSFYATRTLATATGLDWAFAPDWSVRLTYGYTSKLHHANKMFVDLLDRTGDYRGFAYNFGSLGRSHFGQALVQGEIATGPVRHEIVVGTSLQVNLSDFGPADSHWGNDFNGNLYRNQPFRVTRAIAFGTDGWPSREQQRALFASDTLHFGDHVQAMAGARYNLYRLSDTDDDPTKDSSYRATALTPTVALLYKPVAYATLYASYAEALEPGSRVDGIYVNAGEVLKPTISRQYEVGGKYEHDGLSLTTATFRIERVEPIEGVGHRLVQDGLTLYKGVEATARYRLTPALRLGAGAIHLDPSLRTVASDNADILGHVPAGASRWQVTGNADYRPPALPGFSLFGNVRYIGPAPTDDDNRLAIPGYTVANAGFQYQTRLGDQPVTVTGNVNNLTNAHYWTQTNVGEAINGALSLRLAW</sequence>
<dbReference type="GO" id="GO:0009279">
    <property type="term" value="C:cell outer membrane"/>
    <property type="evidence" value="ECO:0007669"/>
    <property type="project" value="UniProtKB-SubCell"/>
</dbReference>
<feature type="signal peptide" evidence="12">
    <location>
        <begin position="1"/>
        <end position="15"/>
    </location>
</feature>
<dbReference type="NCBIfam" id="TIGR01783">
    <property type="entry name" value="TonB-siderophor"/>
    <property type="match status" value="1"/>
</dbReference>
<feature type="domain" description="TonB-dependent receptor-like beta-barrel" evidence="13">
    <location>
        <begin position="265"/>
        <end position="681"/>
    </location>
</feature>
<evidence type="ECO:0000259" key="14">
    <source>
        <dbReference type="Pfam" id="PF07715"/>
    </source>
</evidence>
<evidence type="ECO:0000256" key="7">
    <source>
        <dbReference type="ARBA" id="ARBA00023136"/>
    </source>
</evidence>
<comment type="similarity">
    <text evidence="2 10 11">Belongs to the TonB-dependent receptor family.</text>
</comment>
<dbReference type="Pfam" id="PF07715">
    <property type="entry name" value="Plug"/>
    <property type="match status" value="1"/>
</dbReference>
<dbReference type="SUPFAM" id="SSF56935">
    <property type="entry name" value="Porins"/>
    <property type="match status" value="1"/>
</dbReference>
<evidence type="ECO:0000256" key="1">
    <source>
        <dbReference type="ARBA" id="ARBA00004571"/>
    </source>
</evidence>
<keyword evidence="15" id="KW-0614">Plasmid</keyword>
<evidence type="ECO:0000256" key="6">
    <source>
        <dbReference type="ARBA" id="ARBA00023077"/>
    </source>
</evidence>
<keyword evidence="7 10" id="KW-0472">Membrane</keyword>
<dbReference type="InterPro" id="IPR000531">
    <property type="entry name" value="Beta-barrel_TonB"/>
</dbReference>
<dbReference type="Gene3D" id="2.40.170.20">
    <property type="entry name" value="TonB-dependent receptor, beta-barrel domain"/>
    <property type="match status" value="1"/>
</dbReference>
<evidence type="ECO:0000256" key="8">
    <source>
        <dbReference type="ARBA" id="ARBA00023170"/>
    </source>
</evidence>
<dbReference type="PROSITE" id="PS52016">
    <property type="entry name" value="TONB_DEPENDENT_REC_3"/>
    <property type="match status" value="1"/>
</dbReference>
<dbReference type="GO" id="GO:0038023">
    <property type="term" value="F:signaling receptor activity"/>
    <property type="evidence" value="ECO:0007669"/>
    <property type="project" value="InterPro"/>
</dbReference>
<dbReference type="Pfam" id="PF00593">
    <property type="entry name" value="TonB_dep_Rec_b-barrel"/>
    <property type="match status" value="1"/>
</dbReference>
<reference evidence="15 16" key="1">
    <citation type="submission" date="2014-09" db="EMBL/GenBank/DDBJ databases">
        <title>Using Illumina technology Improving SMRT sequencing Genome Assembly by RASTools.</title>
        <authorList>
            <person name="Zhou Y."/>
            <person name="Ma T."/>
            <person name="Liu T."/>
        </authorList>
    </citation>
    <scope>NUCLEOTIDE SEQUENCE [LARGE SCALE GENOMIC DNA]</scope>
    <source>
        <strain evidence="15 16">ATCC 55669</strain>
        <plasmid evidence="16">Plasmid STP1</plasmid>
    </source>
</reference>
<accession>A0A097ELG8</accession>
<dbReference type="HOGENOM" id="CLU_008287_22_1_5"/>
<dbReference type="eggNOG" id="COG4773">
    <property type="taxonomic scope" value="Bacteria"/>
</dbReference>
<keyword evidence="3 10" id="KW-0813">Transport</keyword>
<comment type="subcellular location">
    <subcellularLocation>
        <location evidence="1 10">Cell outer membrane</location>
        <topology evidence="1 10">Multi-pass membrane protein</topology>
    </subcellularLocation>
</comment>
<evidence type="ECO:0000256" key="10">
    <source>
        <dbReference type="PROSITE-ProRule" id="PRU01360"/>
    </source>
</evidence>
<dbReference type="KEGG" id="stax:MC45_17980"/>
<evidence type="ECO:0000256" key="4">
    <source>
        <dbReference type="ARBA" id="ARBA00022452"/>
    </source>
</evidence>
<evidence type="ECO:0000313" key="16">
    <source>
        <dbReference type="Proteomes" id="UP000033200"/>
    </source>
</evidence>
<evidence type="ECO:0000256" key="3">
    <source>
        <dbReference type="ARBA" id="ARBA00022448"/>
    </source>
</evidence>
<keyword evidence="12" id="KW-0732">Signal</keyword>
<dbReference type="AlphaFoldDB" id="A0A097ELG8"/>
<gene>
    <name evidence="15" type="ORF">MC45_17980</name>
</gene>
<dbReference type="GO" id="GO:0015891">
    <property type="term" value="P:siderophore transport"/>
    <property type="evidence" value="ECO:0007669"/>
    <property type="project" value="InterPro"/>
</dbReference>
<evidence type="ECO:0000313" key="15">
    <source>
        <dbReference type="EMBL" id="AIT08411.1"/>
    </source>
</evidence>
<evidence type="ECO:0000256" key="12">
    <source>
        <dbReference type="SAM" id="SignalP"/>
    </source>
</evidence>
<evidence type="ECO:0000256" key="2">
    <source>
        <dbReference type="ARBA" id="ARBA00009810"/>
    </source>
</evidence>
<dbReference type="GO" id="GO:0015344">
    <property type="term" value="F:siderophore uptake transmembrane transporter activity"/>
    <property type="evidence" value="ECO:0007669"/>
    <property type="project" value="TreeGrafter"/>
</dbReference>
<feature type="chain" id="PRO_5012045530" evidence="12">
    <location>
        <begin position="16"/>
        <end position="706"/>
    </location>
</feature>
<keyword evidence="9 10" id="KW-0998">Cell outer membrane</keyword>
<feature type="domain" description="TonB-dependent receptor plug" evidence="14">
    <location>
        <begin position="70"/>
        <end position="169"/>
    </location>
</feature>
<geneLocation type="plasmid" evidence="15 16">
    <name>STP1</name>
</geneLocation>
<name>A0A097ELG8_9SPHN</name>
<dbReference type="PANTHER" id="PTHR32552">
    <property type="entry name" value="FERRICHROME IRON RECEPTOR-RELATED"/>
    <property type="match status" value="1"/>
</dbReference>
<keyword evidence="8 15" id="KW-0675">Receptor</keyword>
<dbReference type="CDD" id="cd01347">
    <property type="entry name" value="ligand_gated_channel"/>
    <property type="match status" value="1"/>
</dbReference>
<dbReference type="PANTHER" id="PTHR32552:SF82">
    <property type="entry name" value="FCUA PROTEIN"/>
    <property type="match status" value="1"/>
</dbReference>
<keyword evidence="5 10" id="KW-0812">Transmembrane</keyword>
<keyword evidence="6 11" id="KW-0798">TonB box</keyword>
<organism evidence="15 16">
    <name type="scientific">Sphingomonas taxi</name>
    <dbReference type="NCBI Taxonomy" id="1549858"/>
    <lineage>
        <taxon>Bacteria</taxon>
        <taxon>Pseudomonadati</taxon>
        <taxon>Pseudomonadota</taxon>
        <taxon>Alphaproteobacteria</taxon>
        <taxon>Sphingomonadales</taxon>
        <taxon>Sphingomonadaceae</taxon>
        <taxon>Sphingomonas</taxon>
    </lineage>
</organism>
<dbReference type="InterPro" id="IPR036942">
    <property type="entry name" value="Beta-barrel_TonB_sf"/>
</dbReference>
<dbReference type="InterPro" id="IPR039426">
    <property type="entry name" value="TonB-dep_rcpt-like"/>
</dbReference>
<evidence type="ECO:0000256" key="9">
    <source>
        <dbReference type="ARBA" id="ARBA00023237"/>
    </source>
</evidence>
<evidence type="ECO:0000256" key="11">
    <source>
        <dbReference type="RuleBase" id="RU003357"/>
    </source>
</evidence>
<dbReference type="InterPro" id="IPR037066">
    <property type="entry name" value="Plug_dom_sf"/>
</dbReference>
<dbReference type="Gene3D" id="2.170.130.10">
    <property type="entry name" value="TonB-dependent receptor, plug domain"/>
    <property type="match status" value="1"/>
</dbReference>
<dbReference type="InterPro" id="IPR010105">
    <property type="entry name" value="TonB_sidphr_rcpt"/>
</dbReference>
<dbReference type="EMBL" id="CP009572">
    <property type="protein sequence ID" value="AIT08411.1"/>
    <property type="molecule type" value="Genomic_DNA"/>
</dbReference>
<dbReference type="InterPro" id="IPR012910">
    <property type="entry name" value="Plug_dom"/>
</dbReference>
<protein>
    <submittedName>
        <fullName evidence="15">TonB-dependent receptor</fullName>
    </submittedName>
</protein>
<proteinExistence type="inferred from homology"/>